<accession>A0A090N7L2</accession>
<dbReference type="SUPFAM" id="SSF81296">
    <property type="entry name" value="E set domains"/>
    <property type="match status" value="1"/>
</dbReference>
<dbReference type="InterPro" id="IPR014756">
    <property type="entry name" value="Ig_E-set"/>
</dbReference>
<dbReference type="Proteomes" id="UP000035762">
    <property type="component" value="Unassembled WGS sequence"/>
</dbReference>
<sequence>MASTIRVRAIAGADTTEVQALVQHPMDSGFVKDSKGQLIPPHHIETVQFETGGKVVFTALWGPAVSKDPFIKFSFKGGKKGDDLKITWVDNKGETDTTTAKIA</sequence>
<organism evidence="2 3">
    <name type="scientific">Afipia felis</name>
    <name type="common">Cat scratch disease bacillus</name>
    <dbReference type="NCBI Taxonomy" id="1035"/>
    <lineage>
        <taxon>Bacteria</taxon>
        <taxon>Pseudomonadati</taxon>
        <taxon>Pseudomonadota</taxon>
        <taxon>Alphaproteobacteria</taxon>
        <taxon>Hyphomicrobiales</taxon>
        <taxon>Nitrobacteraceae</taxon>
        <taxon>Afipia</taxon>
    </lineage>
</organism>
<dbReference type="InterPro" id="IPR013783">
    <property type="entry name" value="Ig-like_fold"/>
</dbReference>
<evidence type="ECO:0000313" key="2">
    <source>
        <dbReference type="EMBL" id="CEG08798.1"/>
    </source>
</evidence>
<proteinExistence type="predicted"/>
<reference evidence="2 3" key="1">
    <citation type="journal article" date="2014" name="Genome Announc.">
        <title>Genome Sequence of Afipia felis Strain 76713, Isolated in Hospital Water Using an Amoeba Co-Culture Procedure.</title>
        <authorList>
            <person name="Benamar S."/>
            <person name="La Scola B."/>
            <person name="Croce O."/>
        </authorList>
    </citation>
    <scope>NUCLEOTIDE SEQUENCE [LARGE SCALE GENOMIC DNA]</scope>
    <source>
        <strain evidence="2 3">76713</strain>
    </source>
</reference>
<feature type="domain" description="Sulphur oxidation protein SoxZ" evidence="1">
    <location>
        <begin position="9"/>
        <end position="100"/>
    </location>
</feature>
<comment type="caution">
    <text evidence="2">The sequence shown here is derived from an EMBL/GenBank/DDBJ whole genome shotgun (WGS) entry which is preliminary data.</text>
</comment>
<dbReference type="STRING" id="1035.BN961_02217"/>
<dbReference type="OrthoDB" id="9795530at2"/>
<dbReference type="InterPro" id="IPR014880">
    <property type="entry name" value="SoxZ_dom"/>
</dbReference>
<dbReference type="RefSeq" id="WP_009340485.1">
    <property type="nucleotide sequence ID" value="NZ_CCAZ020000001.1"/>
</dbReference>
<dbReference type="InterPro" id="IPR030995">
    <property type="entry name" value="SoxZ"/>
</dbReference>
<protein>
    <submittedName>
        <fullName evidence="2">Secreted protein</fullName>
    </submittedName>
</protein>
<keyword evidence="3" id="KW-1185">Reference proteome</keyword>
<evidence type="ECO:0000313" key="3">
    <source>
        <dbReference type="Proteomes" id="UP000035762"/>
    </source>
</evidence>
<name>A0A090N7L2_AFIFE</name>
<dbReference type="Pfam" id="PF08770">
    <property type="entry name" value="SoxZ"/>
    <property type="match status" value="1"/>
</dbReference>
<dbReference type="NCBIfam" id="TIGR04490">
    <property type="entry name" value="SoxZ_true"/>
    <property type="match status" value="1"/>
</dbReference>
<evidence type="ECO:0000259" key="1">
    <source>
        <dbReference type="Pfam" id="PF08770"/>
    </source>
</evidence>
<gene>
    <name evidence="2" type="ORF">BN961_02217</name>
</gene>
<dbReference type="Gene3D" id="2.60.40.10">
    <property type="entry name" value="Immunoglobulins"/>
    <property type="match status" value="1"/>
</dbReference>
<dbReference type="EMBL" id="CCAZ020000001">
    <property type="protein sequence ID" value="CEG08798.1"/>
    <property type="molecule type" value="Genomic_DNA"/>
</dbReference>
<dbReference type="AlphaFoldDB" id="A0A090N7L2"/>